<accession>A0A0W4ZKT7</accession>
<dbReference type="AlphaFoldDB" id="A0A0W4ZKT7"/>
<proteinExistence type="predicted"/>
<comment type="caution">
    <text evidence="1">The sequence shown here is derived from an EMBL/GenBank/DDBJ whole genome shotgun (WGS) entry which is preliminary data.</text>
</comment>
<protein>
    <submittedName>
        <fullName evidence="1">Uncharacterized protein</fullName>
    </submittedName>
</protein>
<dbReference type="Proteomes" id="UP000054454">
    <property type="component" value="Unassembled WGS sequence"/>
</dbReference>
<keyword evidence="2" id="KW-1185">Reference proteome</keyword>
<organism evidence="1 2">
    <name type="scientific">Pneumocystis carinii (strain B80)</name>
    <name type="common">Rat pneumocystis pneumonia agent</name>
    <name type="synonym">Pneumocystis carinii f. sp. carinii</name>
    <dbReference type="NCBI Taxonomy" id="1408658"/>
    <lineage>
        <taxon>Eukaryota</taxon>
        <taxon>Fungi</taxon>
        <taxon>Dikarya</taxon>
        <taxon>Ascomycota</taxon>
        <taxon>Taphrinomycotina</taxon>
        <taxon>Pneumocystomycetes</taxon>
        <taxon>Pneumocystaceae</taxon>
        <taxon>Pneumocystis</taxon>
    </lineage>
</organism>
<evidence type="ECO:0000313" key="1">
    <source>
        <dbReference type="EMBL" id="KTW28984.1"/>
    </source>
</evidence>
<evidence type="ECO:0000313" key="2">
    <source>
        <dbReference type="Proteomes" id="UP000054454"/>
    </source>
</evidence>
<dbReference type="RefSeq" id="XP_018226351.1">
    <property type="nucleotide sequence ID" value="XM_018370193.1"/>
</dbReference>
<dbReference type="VEuPathDB" id="FungiDB:T552_01615"/>
<name>A0A0W4ZKT7_PNEC8</name>
<sequence length="78" mass="8801">MTAAHTLTSIVTLTSMRKCRPARCITDSNKETQEVSPDERMKIRVPEIVKIMSLGKNGIGIKVCIYLLFVYSTENLKK</sequence>
<dbReference type="GeneID" id="28936396"/>
<dbReference type="EMBL" id="LFVZ01000006">
    <property type="protein sequence ID" value="KTW28984.1"/>
    <property type="molecule type" value="Genomic_DNA"/>
</dbReference>
<gene>
    <name evidence="1" type="ORF">T552_01615</name>
</gene>
<reference evidence="2" key="1">
    <citation type="journal article" date="2016" name="Nat. Commun.">
        <title>Genome analysis of three Pneumocystis species reveals adaptation mechanisms to life exclusively in mammalian hosts.</title>
        <authorList>
            <person name="Ma L."/>
            <person name="Chen Z."/>
            <person name="Huang D.W."/>
            <person name="Kutty G."/>
            <person name="Ishihara M."/>
            <person name="Wang H."/>
            <person name="Abouelleil A."/>
            <person name="Bishop L."/>
            <person name="Davey E."/>
            <person name="Deng R."/>
            <person name="Deng X."/>
            <person name="Fan L."/>
            <person name="Fantoni G."/>
            <person name="Fitzgerald M."/>
            <person name="Gogineni E."/>
            <person name="Goldberg J.M."/>
            <person name="Handley G."/>
            <person name="Hu X."/>
            <person name="Huber C."/>
            <person name="Jiao X."/>
            <person name="Jones K."/>
            <person name="Levin J.Z."/>
            <person name="Liu Y."/>
            <person name="Macdonald P."/>
            <person name="Melnikov A."/>
            <person name="Raley C."/>
            <person name="Sassi M."/>
            <person name="Sherman B.T."/>
            <person name="Song X."/>
            <person name="Sykes S."/>
            <person name="Tran B."/>
            <person name="Walsh L."/>
            <person name="Xia Y."/>
            <person name="Yang J."/>
            <person name="Young S."/>
            <person name="Zeng Q."/>
            <person name="Zheng X."/>
            <person name="Stephens R."/>
            <person name="Nusbaum C."/>
            <person name="Birren B.W."/>
            <person name="Azadi P."/>
            <person name="Lempicki R.A."/>
            <person name="Cuomo C.A."/>
            <person name="Kovacs J.A."/>
        </authorList>
    </citation>
    <scope>NUCLEOTIDE SEQUENCE [LARGE SCALE GENOMIC DNA]</scope>
    <source>
        <strain evidence="2">B80</strain>
    </source>
</reference>